<feature type="region of interest" description="Disordered" evidence="8">
    <location>
        <begin position="201"/>
        <end position="239"/>
    </location>
</feature>
<feature type="compositionally biased region" description="Polar residues" evidence="8">
    <location>
        <begin position="205"/>
        <end position="214"/>
    </location>
</feature>
<evidence type="ECO:0000256" key="1">
    <source>
        <dbReference type="ARBA" id="ARBA00004196"/>
    </source>
</evidence>
<name>A0A6A5W0A1_9PLEO</name>
<dbReference type="Gene3D" id="2.60.40.200">
    <property type="entry name" value="Superoxide dismutase, copper/zinc binding domain"/>
    <property type="match status" value="1"/>
</dbReference>
<dbReference type="PANTHER" id="PTHR10003">
    <property type="entry name" value="SUPEROXIDE DISMUTASE CU-ZN -RELATED"/>
    <property type="match status" value="1"/>
</dbReference>
<dbReference type="EC" id="1.15.1.1" evidence="4"/>
<evidence type="ECO:0000259" key="10">
    <source>
        <dbReference type="Pfam" id="PF00080"/>
    </source>
</evidence>
<accession>A0A6A5W0A1</accession>
<feature type="signal peptide" evidence="9">
    <location>
        <begin position="1"/>
        <end position="18"/>
    </location>
</feature>
<dbReference type="AlphaFoldDB" id="A0A6A5W0A1"/>
<feature type="chain" id="PRO_5025434977" description="superoxide dismutase" evidence="9">
    <location>
        <begin position="19"/>
        <end position="261"/>
    </location>
</feature>
<comment type="subcellular location">
    <subcellularLocation>
        <location evidence="1">Cell envelope</location>
    </subcellularLocation>
    <subcellularLocation>
        <location evidence="2">Secreted</location>
    </subcellularLocation>
</comment>
<protein>
    <recommendedName>
        <fullName evidence="4">superoxide dismutase</fullName>
        <ecNumber evidence="4">1.15.1.1</ecNumber>
    </recommendedName>
</protein>
<dbReference type="InterPro" id="IPR036423">
    <property type="entry name" value="SOD-like_Cu/Zn_dom_sf"/>
</dbReference>
<dbReference type="InterPro" id="IPR024134">
    <property type="entry name" value="SOD_Cu/Zn_/chaperone"/>
</dbReference>
<keyword evidence="6" id="KW-0049">Antioxidant</keyword>
<organism evidence="11 12">
    <name type="scientific">Amniculicola lignicola CBS 123094</name>
    <dbReference type="NCBI Taxonomy" id="1392246"/>
    <lineage>
        <taxon>Eukaryota</taxon>
        <taxon>Fungi</taxon>
        <taxon>Dikarya</taxon>
        <taxon>Ascomycota</taxon>
        <taxon>Pezizomycotina</taxon>
        <taxon>Dothideomycetes</taxon>
        <taxon>Pleosporomycetidae</taxon>
        <taxon>Pleosporales</taxon>
        <taxon>Amniculicolaceae</taxon>
        <taxon>Amniculicola</taxon>
    </lineage>
</organism>
<proteinExistence type="inferred from homology"/>
<dbReference type="FunFam" id="2.60.40.200:FF:000007">
    <property type="entry name" value="Cell surface Cu-only superoxide dismutase 5"/>
    <property type="match status" value="1"/>
</dbReference>
<comment type="similarity">
    <text evidence="3">Belongs to the Cu-Zn superoxide dismutase family.</text>
</comment>
<dbReference type="GO" id="GO:0004784">
    <property type="term" value="F:superoxide dismutase activity"/>
    <property type="evidence" value="ECO:0007669"/>
    <property type="project" value="UniProtKB-EC"/>
</dbReference>
<gene>
    <name evidence="11" type="ORF">P154DRAFT_539446</name>
</gene>
<evidence type="ECO:0000256" key="5">
    <source>
        <dbReference type="ARBA" id="ARBA00022525"/>
    </source>
</evidence>
<dbReference type="OrthoDB" id="159229at2759"/>
<evidence type="ECO:0000256" key="3">
    <source>
        <dbReference type="ARBA" id="ARBA00010457"/>
    </source>
</evidence>
<dbReference type="GO" id="GO:0005576">
    <property type="term" value="C:extracellular region"/>
    <property type="evidence" value="ECO:0007669"/>
    <property type="project" value="UniProtKB-SubCell"/>
</dbReference>
<dbReference type="Pfam" id="PF00080">
    <property type="entry name" value="Sod_Cu"/>
    <property type="match status" value="1"/>
</dbReference>
<keyword evidence="5" id="KW-0964">Secreted</keyword>
<dbReference type="EMBL" id="ML977655">
    <property type="protein sequence ID" value="KAF1994607.1"/>
    <property type="molecule type" value="Genomic_DNA"/>
</dbReference>
<dbReference type="SUPFAM" id="SSF49329">
    <property type="entry name" value="Cu,Zn superoxide dismutase-like"/>
    <property type="match status" value="1"/>
</dbReference>
<feature type="compositionally biased region" description="Low complexity" evidence="8">
    <location>
        <begin position="226"/>
        <end position="238"/>
    </location>
</feature>
<dbReference type="Proteomes" id="UP000799779">
    <property type="component" value="Unassembled WGS sequence"/>
</dbReference>
<comment type="catalytic activity">
    <reaction evidence="7">
        <text>2 superoxide + 2 H(+) = H2O2 + O2</text>
        <dbReference type="Rhea" id="RHEA:20696"/>
        <dbReference type="ChEBI" id="CHEBI:15378"/>
        <dbReference type="ChEBI" id="CHEBI:15379"/>
        <dbReference type="ChEBI" id="CHEBI:16240"/>
        <dbReference type="ChEBI" id="CHEBI:18421"/>
        <dbReference type="EC" id="1.15.1.1"/>
    </reaction>
</comment>
<dbReference type="GO" id="GO:0005507">
    <property type="term" value="F:copper ion binding"/>
    <property type="evidence" value="ECO:0007669"/>
    <property type="project" value="InterPro"/>
</dbReference>
<dbReference type="InterPro" id="IPR001424">
    <property type="entry name" value="SOD_Cu_Zn_dom"/>
</dbReference>
<evidence type="ECO:0000256" key="6">
    <source>
        <dbReference type="ARBA" id="ARBA00022862"/>
    </source>
</evidence>
<reference evidence="11" key="1">
    <citation type="journal article" date="2020" name="Stud. Mycol.">
        <title>101 Dothideomycetes genomes: a test case for predicting lifestyles and emergence of pathogens.</title>
        <authorList>
            <person name="Haridas S."/>
            <person name="Albert R."/>
            <person name="Binder M."/>
            <person name="Bloem J."/>
            <person name="Labutti K."/>
            <person name="Salamov A."/>
            <person name="Andreopoulos B."/>
            <person name="Baker S."/>
            <person name="Barry K."/>
            <person name="Bills G."/>
            <person name="Bluhm B."/>
            <person name="Cannon C."/>
            <person name="Castanera R."/>
            <person name="Culley D."/>
            <person name="Daum C."/>
            <person name="Ezra D."/>
            <person name="Gonzalez J."/>
            <person name="Henrissat B."/>
            <person name="Kuo A."/>
            <person name="Liang C."/>
            <person name="Lipzen A."/>
            <person name="Lutzoni F."/>
            <person name="Magnuson J."/>
            <person name="Mondo S."/>
            <person name="Nolan M."/>
            <person name="Ohm R."/>
            <person name="Pangilinan J."/>
            <person name="Park H.-J."/>
            <person name="Ramirez L."/>
            <person name="Alfaro M."/>
            <person name="Sun H."/>
            <person name="Tritt A."/>
            <person name="Yoshinaga Y."/>
            <person name="Zwiers L.-H."/>
            <person name="Turgeon B."/>
            <person name="Goodwin S."/>
            <person name="Spatafora J."/>
            <person name="Crous P."/>
            <person name="Grigoriev I."/>
        </authorList>
    </citation>
    <scope>NUCLEOTIDE SEQUENCE</scope>
    <source>
        <strain evidence="11">CBS 123094</strain>
    </source>
</reference>
<evidence type="ECO:0000256" key="9">
    <source>
        <dbReference type="SAM" id="SignalP"/>
    </source>
</evidence>
<evidence type="ECO:0000313" key="12">
    <source>
        <dbReference type="Proteomes" id="UP000799779"/>
    </source>
</evidence>
<keyword evidence="12" id="KW-1185">Reference proteome</keyword>
<evidence type="ECO:0000313" key="11">
    <source>
        <dbReference type="EMBL" id="KAF1994607.1"/>
    </source>
</evidence>
<keyword evidence="9" id="KW-0732">Signal</keyword>
<feature type="domain" description="Superoxide dismutase copper/zinc binding" evidence="10">
    <location>
        <begin position="54"/>
        <end position="169"/>
    </location>
</feature>
<evidence type="ECO:0000256" key="8">
    <source>
        <dbReference type="SAM" id="MobiDB-lite"/>
    </source>
</evidence>
<evidence type="ECO:0000256" key="7">
    <source>
        <dbReference type="ARBA" id="ARBA00049204"/>
    </source>
</evidence>
<sequence length="261" mass="26013">MLSATLYSLLAVAAGVAAQTATPSAQDAPLVTNNPIGASYVAVLPKKDGSSLGGSIQVVSGPGGKGAKFAVSISGLPAEGGPFMYHIHEKPVPENGNCTATGAHLDPYKRGEIPLCNPEDKKQCQTGDLSGKYGNITGSSLAVQYEDLFTSLTPGTPAFFGNLSFVVHLSNKTRIGCANFQFLGGGISSVASSGYAAPTGAHHGGNSTISSPTLTGTGSPYGNGGTPTSSSTNNPQNSDSAASQVILGAGAVLAGVMALVL</sequence>
<evidence type="ECO:0000256" key="4">
    <source>
        <dbReference type="ARBA" id="ARBA00012682"/>
    </source>
</evidence>
<evidence type="ECO:0000256" key="2">
    <source>
        <dbReference type="ARBA" id="ARBA00004613"/>
    </source>
</evidence>